<evidence type="ECO:0000259" key="1">
    <source>
        <dbReference type="Pfam" id="PF13472"/>
    </source>
</evidence>
<dbReference type="InterPro" id="IPR013830">
    <property type="entry name" value="SGNH_hydro"/>
</dbReference>
<evidence type="ECO:0000313" key="3">
    <source>
        <dbReference type="Proteomes" id="UP000186549"/>
    </source>
</evidence>
<evidence type="ECO:0000313" key="2">
    <source>
        <dbReference type="EMBL" id="OKZ35712.1"/>
    </source>
</evidence>
<organism evidence="2 3">
    <name type="scientific">Bacteroides uniformis</name>
    <dbReference type="NCBI Taxonomy" id="820"/>
    <lineage>
        <taxon>Bacteria</taxon>
        <taxon>Pseudomonadati</taxon>
        <taxon>Bacteroidota</taxon>
        <taxon>Bacteroidia</taxon>
        <taxon>Bacteroidales</taxon>
        <taxon>Bacteroidaceae</taxon>
        <taxon>Bacteroides</taxon>
    </lineage>
</organism>
<sequence>MAKMHKLTKGGQTIFPATIYDAVVNPKTRKSLATEMSGLNKGSAISTQFDTDFSKTRLGIPKENRSTGKILSYRNGATGELTVEMYIGTSMDDQYWSDDLFWCPLLPSTKFPFINVTAITGNNYNTPDAARNALPNTYNKKIGLVFTYRDLTNRYRVYLYNSETSNYIPLDSYMYDSVVYNSNKSNTRLSISSINRRKGFILSYQNEDRFIIEIYKSDSVDNANWINDKNWIEVLTIDSLEEVKNDLMTIRHMLQDVSINKVYDELLLTNKTIDGAGNIVNGNGIVIERIDIPAGEEYIYTNAYSVYFYRDNGTLLGTVNMGASTGKNISKREIPSEASYCRAWNNNARDFYYLSFNENFIPLEFGITQLPETYLDKNLITNDNLIDGYNNVNGSLQSNEAYNTTRLIRVVDNITSVFTNAFSVAVYAADGTWIGYRGSQTKTFREVMTGEKNWEYIIFNFNSVDSPFVSLNYYPCNPQNVRNVKLDRNEIINMAYKGKKFCSFGDSIVELISWQKYVWKYLQFSTHYCRGIGGSKVTSISPKTKKVDENGYYNAAHPEEGTITIQDNMCGDGRINTIPTDTDVLVIYASANDITANAQIGELDDQDENHLKYAYGLMLRKIIKRLPDAKIFACIPHNFYNSHNNADYPYKNNIGLTIQDYGSVIREVCAIYSVPVIDVNALSGISTLNITTYLQDQVHPNSAGGMKIANVVIDALIQYVLMDLTNPYIEDTKM</sequence>
<gene>
    <name evidence="2" type="ORF">BHV79_05990</name>
</gene>
<accession>A0A1Q6IA31</accession>
<dbReference type="AlphaFoldDB" id="A0A1Q6IA31"/>
<dbReference type="CDD" id="cd00229">
    <property type="entry name" value="SGNH_hydrolase"/>
    <property type="match status" value="1"/>
</dbReference>
<comment type="caution">
    <text evidence="2">The sequence shown here is derived from an EMBL/GenBank/DDBJ whole genome shotgun (WGS) entry which is preliminary data.</text>
</comment>
<feature type="domain" description="SGNH hydrolase-type esterase" evidence="1">
    <location>
        <begin position="504"/>
        <end position="704"/>
    </location>
</feature>
<dbReference type="InterPro" id="IPR051532">
    <property type="entry name" value="Ester_Hydrolysis_Enzymes"/>
</dbReference>
<proteinExistence type="predicted"/>
<dbReference type="PANTHER" id="PTHR30383">
    <property type="entry name" value="THIOESTERASE 1/PROTEASE 1/LYSOPHOSPHOLIPASE L1"/>
    <property type="match status" value="1"/>
</dbReference>
<reference evidence="2 3" key="1">
    <citation type="journal article" date="2016" name="Nat. Biotechnol.">
        <title>Measurement of bacterial replication rates in microbial communities.</title>
        <authorList>
            <person name="Brown C.T."/>
            <person name="Olm M.R."/>
            <person name="Thomas B.C."/>
            <person name="Banfield J.F."/>
        </authorList>
    </citation>
    <scope>NUCLEOTIDE SEQUENCE [LARGE SCALE GENOMIC DNA]</scope>
    <source>
        <strain evidence="2">45_41</strain>
    </source>
</reference>
<name>A0A1Q6IA31_BACUN</name>
<dbReference type="SUPFAM" id="SSF52266">
    <property type="entry name" value="SGNH hydrolase"/>
    <property type="match status" value="1"/>
</dbReference>
<dbReference type="GO" id="GO:0004622">
    <property type="term" value="F:phosphatidylcholine lysophospholipase activity"/>
    <property type="evidence" value="ECO:0007669"/>
    <property type="project" value="TreeGrafter"/>
</dbReference>
<dbReference type="InterPro" id="IPR036514">
    <property type="entry name" value="SGNH_hydro_sf"/>
</dbReference>
<dbReference type="Pfam" id="PF13472">
    <property type="entry name" value="Lipase_GDSL_2"/>
    <property type="match status" value="1"/>
</dbReference>
<dbReference type="PANTHER" id="PTHR30383:SF5">
    <property type="entry name" value="SGNH HYDROLASE-TYPE ESTERASE DOMAIN-CONTAINING PROTEIN"/>
    <property type="match status" value="1"/>
</dbReference>
<protein>
    <recommendedName>
        <fullName evidence="1">SGNH hydrolase-type esterase domain-containing protein</fullName>
    </recommendedName>
</protein>
<dbReference type="EMBL" id="MNQU01000160">
    <property type="protein sequence ID" value="OKZ35712.1"/>
    <property type="molecule type" value="Genomic_DNA"/>
</dbReference>
<dbReference type="Gene3D" id="3.40.50.1110">
    <property type="entry name" value="SGNH hydrolase"/>
    <property type="match status" value="1"/>
</dbReference>
<dbReference type="Proteomes" id="UP000186549">
    <property type="component" value="Unassembled WGS sequence"/>
</dbReference>